<organism evidence="2">
    <name type="scientific">gut metagenome</name>
    <dbReference type="NCBI Taxonomy" id="749906"/>
    <lineage>
        <taxon>unclassified sequences</taxon>
        <taxon>metagenomes</taxon>
        <taxon>organismal metagenomes</taxon>
    </lineage>
</organism>
<proteinExistence type="predicted"/>
<dbReference type="EMBL" id="AMCI01004600">
    <property type="protein sequence ID" value="EJW97770.1"/>
    <property type="molecule type" value="Genomic_DNA"/>
</dbReference>
<dbReference type="InterPro" id="IPR001162">
    <property type="entry name" value="UvrC_RNase_H_dom"/>
</dbReference>
<evidence type="ECO:0000313" key="2">
    <source>
        <dbReference type="EMBL" id="EJW97770.1"/>
    </source>
</evidence>
<gene>
    <name evidence="2" type="ORF">EVA_14123</name>
</gene>
<accession>J9CCS9</accession>
<feature type="non-terminal residue" evidence="2">
    <location>
        <position position="98"/>
    </location>
</feature>
<protein>
    <recommendedName>
        <fullName evidence="1">UvrC family homology region profile domain-containing protein</fullName>
    </recommendedName>
</protein>
<dbReference type="GO" id="GO:0009381">
    <property type="term" value="F:excinuclease ABC activity"/>
    <property type="evidence" value="ECO:0007669"/>
    <property type="project" value="InterPro"/>
</dbReference>
<dbReference type="PROSITE" id="PS50165">
    <property type="entry name" value="UVRC"/>
    <property type="match status" value="1"/>
</dbReference>
<dbReference type="Pfam" id="PF22920">
    <property type="entry name" value="UvrC_RNaseH"/>
    <property type="match status" value="1"/>
</dbReference>
<comment type="caution">
    <text evidence="2">The sequence shown here is derived from an EMBL/GenBank/DDBJ whole genome shotgun (WGS) entry which is preliminary data.</text>
</comment>
<evidence type="ECO:0000259" key="1">
    <source>
        <dbReference type="PROSITE" id="PS50165"/>
    </source>
</evidence>
<dbReference type="AlphaFoldDB" id="J9CCS9"/>
<feature type="domain" description="UvrC family homology region profile" evidence="1">
    <location>
        <begin position="7"/>
        <end position="98"/>
    </location>
</feature>
<name>J9CCS9_9ZZZZ</name>
<sequence length="98" mass="11556">MMEEPLEEDSEAISGLVRQYYSAHRGGWPKSILLPCDIPDREDLEEFLSQISGRRIYIERPQRGERVRLIKSADLNAQEEIKRRTTLAQRRSKTLEWL</sequence>
<reference evidence="2" key="1">
    <citation type="journal article" date="2012" name="PLoS ONE">
        <title>Gene sets for utilization of primary and secondary nutrition supplies in the distal gut of endangered iberian lynx.</title>
        <authorList>
            <person name="Alcaide M."/>
            <person name="Messina E."/>
            <person name="Richter M."/>
            <person name="Bargiela R."/>
            <person name="Peplies J."/>
            <person name="Huws S.A."/>
            <person name="Newbold C.J."/>
            <person name="Golyshin P.N."/>
            <person name="Simon M.A."/>
            <person name="Lopez G."/>
            <person name="Yakimov M.M."/>
            <person name="Ferrer M."/>
        </authorList>
    </citation>
    <scope>NUCLEOTIDE SEQUENCE</scope>
</reference>